<dbReference type="RefSeq" id="WP_143183670.1">
    <property type="nucleotide sequence ID" value="NZ_FQYR01000003.1"/>
</dbReference>
<organism evidence="8 9">
    <name type="scientific">Rubritalea squalenifaciens DSM 18772</name>
    <dbReference type="NCBI Taxonomy" id="1123071"/>
    <lineage>
        <taxon>Bacteria</taxon>
        <taxon>Pseudomonadati</taxon>
        <taxon>Verrucomicrobiota</taxon>
        <taxon>Verrucomicrobiia</taxon>
        <taxon>Verrucomicrobiales</taxon>
        <taxon>Rubritaleaceae</taxon>
        <taxon>Rubritalea</taxon>
    </lineage>
</organism>
<dbReference type="HAMAP" id="MF_00150">
    <property type="entry name" value="ArgC_type1"/>
    <property type="match status" value="1"/>
</dbReference>
<dbReference type="CDD" id="cd17895">
    <property type="entry name" value="AGPR_1_N"/>
    <property type="match status" value="1"/>
</dbReference>
<dbReference type="GO" id="GO:0003942">
    <property type="term" value="F:N-acetyl-gamma-glutamyl-phosphate reductase activity"/>
    <property type="evidence" value="ECO:0007669"/>
    <property type="project" value="UniProtKB-UniRule"/>
</dbReference>
<dbReference type="Gene3D" id="3.30.360.10">
    <property type="entry name" value="Dihydrodipicolinate Reductase, domain 2"/>
    <property type="match status" value="1"/>
</dbReference>
<evidence type="ECO:0000313" key="8">
    <source>
        <dbReference type="EMBL" id="SHJ45448.1"/>
    </source>
</evidence>
<dbReference type="UniPathway" id="UPA00068">
    <property type="reaction ID" value="UER00108"/>
</dbReference>
<dbReference type="Gene3D" id="3.40.50.720">
    <property type="entry name" value="NAD(P)-binding Rossmann-like Domain"/>
    <property type="match status" value="1"/>
</dbReference>
<dbReference type="GO" id="GO:0005737">
    <property type="term" value="C:cytoplasm"/>
    <property type="evidence" value="ECO:0007669"/>
    <property type="project" value="UniProtKB-SubCell"/>
</dbReference>
<keyword evidence="3 5" id="KW-0521">NADP</keyword>
<dbReference type="EMBL" id="FQYR01000003">
    <property type="protein sequence ID" value="SHJ45448.1"/>
    <property type="molecule type" value="Genomic_DNA"/>
</dbReference>
<keyword evidence="1 5" id="KW-0055">Arginine biosynthesis</keyword>
<dbReference type="Proteomes" id="UP000184510">
    <property type="component" value="Unassembled WGS sequence"/>
</dbReference>
<evidence type="ECO:0000313" key="9">
    <source>
        <dbReference type="Proteomes" id="UP000184510"/>
    </source>
</evidence>
<dbReference type="InterPro" id="IPR023013">
    <property type="entry name" value="AGPR_AS"/>
</dbReference>
<proteinExistence type="inferred from homology"/>
<dbReference type="GO" id="GO:0051287">
    <property type="term" value="F:NAD binding"/>
    <property type="evidence" value="ECO:0007669"/>
    <property type="project" value="InterPro"/>
</dbReference>
<evidence type="ECO:0000256" key="4">
    <source>
        <dbReference type="ARBA" id="ARBA00023002"/>
    </source>
</evidence>
<keyword evidence="9" id="KW-1185">Reference proteome</keyword>
<dbReference type="InterPro" id="IPR000534">
    <property type="entry name" value="Semialdehyde_DH_NAD-bd"/>
</dbReference>
<evidence type="ECO:0000259" key="7">
    <source>
        <dbReference type="SMART" id="SM00859"/>
    </source>
</evidence>
<comment type="function">
    <text evidence="5">Catalyzes the NADPH-dependent reduction of N-acetyl-5-glutamyl phosphate to yield N-acetyl-L-glutamate 5-semialdehyde.</text>
</comment>
<gene>
    <name evidence="5" type="primary">argC</name>
    <name evidence="8" type="ORF">SAMN02745181_2108</name>
</gene>
<dbReference type="SUPFAM" id="SSF55347">
    <property type="entry name" value="Glyceraldehyde-3-phosphate dehydrogenase-like, C-terminal domain"/>
    <property type="match status" value="1"/>
</dbReference>
<feature type="domain" description="Semialdehyde dehydrogenase NAD-binding" evidence="7">
    <location>
        <begin position="5"/>
        <end position="149"/>
    </location>
</feature>
<keyword evidence="5" id="KW-0963">Cytoplasm</keyword>
<dbReference type="InterPro" id="IPR058924">
    <property type="entry name" value="AGPR_dimerisation_dom"/>
</dbReference>
<reference evidence="8 9" key="1">
    <citation type="submission" date="2016-11" db="EMBL/GenBank/DDBJ databases">
        <authorList>
            <person name="Jaros S."/>
            <person name="Januszkiewicz K."/>
            <person name="Wedrychowicz H."/>
        </authorList>
    </citation>
    <scope>NUCLEOTIDE SEQUENCE [LARGE SCALE GENOMIC DNA]</scope>
    <source>
        <strain evidence="8 9">DSM 18772</strain>
    </source>
</reference>
<dbReference type="STRING" id="1123071.SAMN02745181_2108"/>
<comment type="similarity">
    <text evidence="5">Belongs to the NAGSA dehydrogenase family. Type 1 subfamily.</text>
</comment>
<evidence type="ECO:0000256" key="6">
    <source>
        <dbReference type="PROSITE-ProRule" id="PRU10010"/>
    </source>
</evidence>
<dbReference type="CDD" id="cd23934">
    <property type="entry name" value="AGPR_1_C"/>
    <property type="match status" value="1"/>
</dbReference>
<name>A0A1M6JFF7_9BACT</name>
<evidence type="ECO:0000256" key="5">
    <source>
        <dbReference type="HAMAP-Rule" id="MF_00150"/>
    </source>
</evidence>
<protein>
    <recommendedName>
        <fullName evidence="5">N-acetyl-gamma-glutamyl-phosphate reductase</fullName>
        <shortName evidence="5">AGPR</shortName>
        <ecNumber evidence="5">1.2.1.38</ecNumber>
    </recommendedName>
    <alternativeName>
        <fullName evidence="5">N-acetyl-glutamate semialdehyde dehydrogenase</fullName>
        <shortName evidence="5">NAGSA dehydrogenase</shortName>
    </alternativeName>
</protein>
<comment type="catalytic activity">
    <reaction evidence="5">
        <text>N-acetyl-L-glutamate 5-semialdehyde + phosphate + NADP(+) = N-acetyl-L-glutamyl 5-phosphate + NADPH + H(+)</text>
        <dbReference type="Rhea" id="RHEA:21588"/>
        <dbReference type="ChEBI" id="CHEBI:15378"/>
        <dbReference type="ChEBI" id="CHEBI:29123"/>
        <dbReference type="ChEBI" id="CHEBI:43474"/>
        <dbReference type="ChEBI" id="CHEBI:57783"/>
        <dbReference type="ChEBI" id="CHEBI:57936"/>
        <dbReference type="ChEBI" id="CHEBI:58349"/>
        <dbReference type="EC" id="1.2.1.38"/>
    </reaction>
</comment>
<dbReference type="SMART" id="SM00859">
    <property type="entry name" value="Semialdhyde_dh"/>
    <property type="match status" value="1"/>
</dbReference>
<sequence>MKAIKTAVVGASGYTGAELLRLLLMHPAAELVCVTSRQYEGEPLEKVFPRFRGVQGSQLEFTAPSADTIAAAGAEVAFLALPHGVAAEYAIALLEKGIRVIDLSADFRLNSAEVYEEFYGHPHPAPELLDEAVYGLPELKGRSEAIKSAKLVASPGCYPTSIITPLVPLLEKGLIDPASIVTCSMSGVSGAGKTGNVLFSYCEANESVRAYGVPKHRHLSEIEQELSIAAGQAVQISFTPHLVPAHNGICTTTSATLTGDADAIGAALEEAYGGSDFVRLLGKGQPADTKNVTRTNFLDIGWDYDPRTGRVLLLSAEDNLGKGAASQAVQSMNLMFELSATEGLQNI</sequence>
<comment type="subcellular location">
    <subcellularLocation>
        <location evidence="5">Cytoplasm</location>
    </subcellularLocation>
</comment>
<dbReference type="InterPro" id="IPR000706">
    <property type="entry name" value="AGPR_type-1"/>
</dbReference>
<evidence type="ECO:0000256" key="1">
    <source>
        <dbReference type="ARBA" id="ARBA00022571"/>
    </source>
</evidence>
<dbReference type="AlphaFoldDB" id="A0A1M6JFF7"/>
<dbReference type="InterPro" id="IPR050085">
    <property type="entry name" value="AGPR"/>
</dbReference>
<dbReference type="GO" id="GO:0070401">
    <property type="term" value="F:NADP+ binding"/>
    <property type="evidence" value="ECO:0007669"/>
    <property type="project" value="InterPro"/>
</dbReference>
<dbReference type="Pfam" id="PF01118">
    <property type="entry name" value="Semialdhyde_dh"/>
    <property type="match status" value="1"/>
</dbReference>
<keyword evidence="4 5" id="KW-0560">Oxidoreductase</keyword>
<dbReference type="PANTHER" id="PTHR32338:SF10">
    <property type="entry name" value="N-ACETYL-GAMMA-GLUTAMYL-PHOSPHATE REDUCTASE, CHLOROPLASTIC-RELATED"/>
    <property type="match status" value="1"/>
</dbReference>
<dbReference type="InterPro" id="IPR036291">
    <property type="entry name" value="NAD(P)-bd_dom_sf"/>
</dbReference>
<dbReference type="PANTHER" id="PTHR32338">
    <property type="entry name" value="N-ACETYL-GAMMA-GLUTAMYL-PHOSPHATE REDUCTASE, CHLOROPLASTIC-RELATED-RELATED"/>
    <property type="match status" value="1"/>
</dbReference>
<dbReference type="NCBIfam" id="TIGR01850">
    <property type="entry name" value="argC"/>
    <property type="match status" value="1"/>
</dbReference>
<dbReference type="EC" id="1.2.1.38" evidence="5"/>
<dbReference type="OrthoDB" id="9801289at2"/>
<accession>A0A1M6JFF7</accession>
<dbReference type="SUPFAM" id="SSF51735">
    <property type="entry name" value="NAD(P)-binding Rossmann-fold domains"/>
    <property type="match status" value="1"/>
</dbReference>
<dbReference type="InParanoid" id="A0A1M6JFF7"/>
<dbReference type="FunCoup" id="A0A1M6JFF7">
    <property type="interactions" value="291"/>
</dbReference>
<dbReference type="PROSITE" id="PS01224">
    <property type="entry name" value="ARGC"/>
    <property type="match status" value="1"/>
</dbReference>
<evidence type="ECO:0000256" key="2">
    <source>
        <dbReference type="ARBA" id="ARBA00022605"/>
    </source>
</evidence>
<dbReference type="GO" id="GO:0006526">
    <property type="term" value="P:L-arginine biosynthetic process"/>
    <property type="evidence" value="ECO:0007669"/>
    <property type="project" value="UniProtKB-UniRule"/>
</dbReference>
<keyword evidence="2 5" id="KW-0028">Amino-acid biosynthesis</keyword>
<dbReference type="Pfam" id="PF22698">
    <property type="entry name" value="Semialdhyde_dhC_1"/>
    <property type="match status" value="1"/>
</dbReference>
<comment type="pathway">
    <text evidence="5">Amino-acid biosynthesis; L-arginine biosynthesis; N(2)-acetyl-L-ornithine from L-glutamate: step 3/4.</text>
</comment>
<evidence type="ECO:0000256" key="3">
    <source>
        <dbReference type="ARBA" id="ARBA00022857"/>
    </source>
</evidence>
<feature type="active site" evidence="5 6">
    <location>
        <position position="157"/>
    </location>
</feature>